<dbReference type="Proteomes" id="UP000032869">
    <property type="component" value="Unassembled WGS sequence"/>
</dbReference>
<name>A0A093TJ90_9GAMM</name>
<dbReference type="AlphaFoldDB" id="A0A093TJ90"/>
<keyword evidence="3" id="KW-1185">Reference proteome</keyword>
<proteinExistence type="predicted"/>
<protein>
    <submittedName>
        <fullName evidence="1">Uncharacterized protein</fullName>
    </submittedName>
</protein>
<dbReference type="EMBL" id="JQHL01000001">
    <property type="protein sequence ID" value="KFX22481.1"/>
    <property type="molecule type" value="Genomic_DNA"/>
</dbReference>
<dbReference type="STRING" id="55207.KP22_03420"/>
<evidence type="ECO:0000313" key="4">
    <source>
        <dbReference type="Proteomes" id="UP000032874"/>
    </source>
</evidence>
<evidence type="ECO:0000313" key="1">
    <source>
        <dbReference type="EMBL" id="KFX07153.1"/>
    </source>
</evidence>
<evidence type="ECO:0000313" key="2">
    <source>
        <dbReference type="EMBL" id="KFX22481.1"/>
    </source>
</evidence>
<evidence type="ECO:0000313" key="3">
    <source>
        <dbReference type="Proteomes" id="UP000032869"/>
    </source>
</evidence>
<dbReference type="Proteomes" id="UP000032874">
    <property type="component" value="Unassembled WGS sequence"/>
</dbReference>
<dbReference type="EMBL" id="JQHM01000001">
    <property type="protein sequence ID" value="KFX07153.1"/>
    <property type="molecule type" value="Genomic_DNA"/>
</dbReference>
<dbReference type="RefSeq" id="WP_039300563.1">
    <property type="nucleotide sequence ID" value="NZ_JQHM01000001.1"/>
</dbReference>
<reference evidence="3 4" key="1">
    <citation type="submission" date="2014-08" db="EMBL/GenBank/DDBJ databases">
        <title>Genome sequences of NCPPB Pectobacterium isolates.</title>
        <authorList>
            <person name="Glover R.H."/>
            <person name="Sapp M."/>
            <person name="Elphinstone J."/>
        </authorList>
    </citation>
    <scope>NUCLEOTIDE SEQUENCE [LARGE SCALE GENOMIC DNA]</scope>
    <source>
        <strain evidence="2 3">NCPPB 2793</strain>
        <strain evidence="1 4">NCPPB 2795</strain>
    </source>
</reference>
<sequence>MNLIAEIHPAGPSQATFKSVPDAFVHGANALLFYSVTLVFHSVNRFVNGLKPLFKRLYFFRKALCKGNVGGE</sequence>
<accession>A0A093TJ90</accession>
<gene>
    <name evidence="2" type="ORF">JV35_04745</name>
    <name evidence="1" type="ORF">KP22_03420</name>
</gene>
<organism evidence="1 4">
    <name type="scientific">Pectobacterium betavasculorum</name>
    <dbReference type="NCBI Taxonomy" id="55207"/>
    <lineage>
        <taxon>Bacteria</taxon>
        <taxon>Pseudomonadati</taxon>
        <taxon>Pseudomonadota</taxon>
        <taxon>Gammaproteobacteria</taxon>
        <taxon>Enterobacterales</taxon>
        <taxon>Pectobacteriaceae</taxon>
        <taxon>Pectobacterium</taxon>
    </lineage>
</organism>
<comment type="caution">
    <text evidence="1">The sequence shown here is derived from an EMBL/GenBank/DDBJ whole genome shotgun (WGS) entry which is preliminary data.</text>
</comment>